<comment type="similarity">
    <text evidence="1">Belongs to the SDHAF4 family.</text>
</comment>
<evidence type="ECO:0000256" key="3">
    <source>
        <dbReference type="SAM" id="MobiDB-lite"/>
    </source>
</evidence>
<evidence type="ECO:0000256" key="2">
    <source>
        <dbReference type="ARBA" id="ARBA00022170"/>
    </source>
</evidence>
<reference evidence="4 5" key="1">
    <citation type="journal article" date="2012" name="Plant Cell">
        <title>Genome comparison of barley and maize smut fungi reveals targeted loss of RNA silencing components and species-specific presence of transposable elements.</title>
        <authorList>
            <person name="Laurie J.D."/>
            <person name="Ali S."/>
            <person name="Linning R."/>
            <person name="Mannhaupt G."/>
            <person name="Wong P."/>
            <person name="Gueldener U."/>
            <person name="Muensterkoetter M."/>
            <person name="Moore R."/>
            <person name="Kahmann R."/>
            <person name="Bakkeren G."/>
            <person name="Schirawski J."/>
        </authorList>
    </citation>
    <scope>NUCLEOTIDE SEQUENCE [LARGE SCALE GENOMIC DNA]</scope>
    <source>
        <strain evidence="5">Uh4875-4</strain>
    </source>
</reference>
<feature type="region of interest" description="Disordered" evidence="3">
    <location>
        <begin position="29"/>
        <end position="122"/>
    </location>
</feature>
<dbReference type="Pfam" id="PF07896">
    <property type="entry name" value="DUF1674"/>
    <property type="match status" value="1"/>
</dbReference>
<gene>
    <name evidence="4" type="ORF">UHOR_04535</name>
</gene>
<dbReference type="InterPro" id="IPR012875">
    <property type="entry name" value="SDHF4"/>
</dbReference>
<dbReference type="GO" id="GO:0005739">
    <property type="term" value="C:mitochondrion"/>
    <property type="evidence" value="ECO:0007669"/>
    <property type="project" value="TreeGrafter"/>
</dbReference>
<dbReference type="OMA" id="IHDDAIK"/>
<protein>
    <recommendedName>
        <fullName evidence="2">Succinate dehydrogenase assembly factor 4, mitochondrial</fullName>
    </recommendedName>
</protein>
<dbReference type="STRING" id="1128400.I2FZW2"/>
<dbReference type="eggNOG" id="ENOG502S6UN">
    <property type="taxonomic scope" value="Eukaryota"/>
</dbReference>
<organism evidence="4 5">
    <name type="scientific">Ustilago hordei</name>
    <name type="common">Barley covered smut fungus</name>
    <dbReference type="NCBI Taxonomy" id="120017"/>
    <lineage>
        <taxon>Eukaryota</taxon>
        <taxon>Fungi</taxon>
        <taxon>Dikarya</taxon>
        <taxon>Basidiomycota</taxon>
        <taxon>Ustilaginomycotina</taxon>
        <taxon>Ustilaginomycetes</taxon>
        <taxon>Ustilaginales</taxon>
        <taxon>Ustilaginaceae</taxon>
        <taxon>Ustilago</taxon>
    </lineage>
</organism>
<dbReference type="GO" id="GO:0034553">
    <property type="term" value="P:mitochondrial respiratory chain complex II assembly"/>
    <property type="evidence" value="ECO:0007669"/>
    <property type="project" value="TreeGrafter"/>
</dbReference>
<dbReference type="Proteomes" id="UP000006174">
    <property type="component" value="Unassembled WGS sequence"/>
</dbReference>
<dbReference type="EMBL" id="CAGI01000174">
    <property type="protein sequence ID" value="CCF52455.1"/>
    <property type="molecule type" value="Genomic_DNA"/>
</dbReference>
<evidence type="ECO:0000256" key="1">
    <source>
        <dbReference type="ARBA" id="ARBA00005701"/>
    </source>
</evidence>
<keyword evidence="5" id="KW-1185">Reference proteome</keyword>
<accession>I2FZW2</accession>
<proteinExistence type="inferred from homology"/>
<dbReference type="PANTHER" id="PTHR28524">
    <property type="entry name" value="SUCCINATE DEHYDROGENASE ASSEMBLY FACTOR 4, MITOCHONDRIAL"/>
    <property type="match status" value="1"/>
</dbReference>
<dbReference type="AlphaFoldDB" id="I2FZW2"/>
<evidence type="ECO:0000313" key="5">
    <source>
        <dbReference type="Proteomes" id="UP000006174"/>
    </source>
</evidence>
<comment type="caution">
    <text evidence="4">The sequence shown here is derived from an EMBL/GenBank/DDBJ whole genome shotgun (WGS) entry which is preliminary data.</text>
</comment>
<dbReference type="PANTHER" id="PTHR28524:SF3">
    <property type="entry name" value="SUCCINATE DEHYDROGENASE ASSEMBLY FACTOR 4, MITOCHONDRIAL"/>
    <property type="match status" value="1"/>
</dbReference>
<sequence>MMLTLKTATSSISTRALLYSTARRGIATTALRPSGGFKRPGPPPLPPQEQKEFENLVKKKQNASPFLASDPEKGDMHPDARRKPRPEFDGETNPDTGEIGGPKNDPLKYEKEWTYGGRATDF</sequence>
<evidence type="ECO:0000313" key="4">
    <source>
        <dbReference type="EMBL" id="CCF52455.1"/>
    </source>
</evidence>
<name>I2FZW2_USTHO</name>
<dbReference type="OrthoDB" id="201362at2759"/>
<dbReference type="HOGENOM" id="CLU_101052_2_0_1"/>
<feature type="compositionally biased region" description="Basic and acidic residues" evidence="3">
    <location>
        <begin position="70"/>
        <end position="88"/>
    </location>
</feature>